<reference evidence="1" key="1">
    <citation type="submission" date="2023-03" db="EMBL/GenBank/DDBJ databases">
        <title>Massive genome expansion in bonnet fungi (Mycena s.s.) driven by repeated elements and novel gene families across ecological guilds.</title>
        <authorList>
            <consortium name="Lawrence Berkeley National Laboratory"/>
            <person name="Harder C.B."/>
            <person name="Miyauchi S."/>
            <person name="Viragh M."/>
            <person name="Kuo A."/>
            <person name="Thoen E."/>
            <person name="Andreopoulos B."/>
            <person name="Lu D."/>
            <person name="Skrede I."/>
            <person name="Drula E."/>
            <person name="Henrissat B."/>
            <person name="Morin E."/>
            <person name="Kohler A."/>
            <person name="Barry K."/>
            <person name="LaButti K."/>
            <person name="Morin E."/>
            <person name="Salamov A."/>
            <person name="Lipzen A."/>
            <person name="Mereny Z."/>
            <person name="Hegedus B."/>
            <person name="Baldrian P."/>
            <person name="Stursova M."/>
            <person name="Weitz H."/>
            <person name="Taylor A."/>
            <person name="Grigoriev I.V."/>
            <person name="Nagy L.G."/>
            <person name="Martin F."/>
            <person name="Kauserud H."/>
        </authorList>
    </citation>
    <scope>NUCLEOTIDE SEQUENCE</scope>
    <source>
        <strain evidence="1">CBHHK188m</strain>
    </source>
</reference>
<protein>
    <submittedName>
        <fullName evidence="1">Uncharacterized protein</fullName>
    </submittedName>
</protein>
<name>A0AAD7IFA9_9AGAR</name>
<comment type="caution">
    <text evidence="1">The sequence shown here is derived from an EMBL/GenBank/DDBJ whole genome shotgun (WGS) entry which is preliminary data.</text>
</comment>
<sequence length="237" mass="25917">MGRSGPSRAEYGRLEKIEKTPTGQNPARRCRDVPISAALWLGIFRHIRADHGTRDFHWYSLVSGIPLVDAQAGFYVTNILGMGHAAADGTIVFKLPLARETVVPVIDVVYDYGNGDSFEPLRGVVPESQIWQVCLSAARPRRTPSPLGRSDRTAGENISIGALIAQLAEFSGLKIENHVISIADAETGLVARGDPPHIIADQIEGFQKRTLSHVGLARAPRTWVEFVRAIDWSKAFA</sequence>
<dbReference type="Proteomes" id="UP001215280">
    <property type="component" value="Unassembled WGS sequence"/>
</dbReference>
<organism evidence="1 2">
    <name type="scientific">Mycena maculata</name>
    <dbReference type="NCBI Taxonomy" id="230809"/>
    <lineage>
        <taxon>Eukaryota</taxon>
        <taxon>Fungi</taxon>
        <taxon>Dikarya</taxon>
        <taxon>Basidiomycota</taxon>
        <taxon>Agaricomycotina</taxon>
        <taxon>Agaricomycetes</taxon>
        <taxon>Agaricomycetidae</taxon>
        <taxon>Agaricales</taxon>
        <taxon>Marasmiineae</taxon>
        <taxon>Mycenaceae</taxon>
        <taxon>Mycena</taxon>
    </lineage>
</organism>
<gene>
    <name evidence="1" type="ORF">DFH07DRAFT_964843</name>
</gene>
<proteinExistence type="predicted"/>
<keyword evidence="2" id="KW-1185">Reference proteome</keyword>
<accession>A0AAD7IFA9</accession>
<evidence type="ECO:0000313" key="2">
    <source>
        <dbReference type="Proteomes" id="UP001215280"/>
    </source>
</evidence>
<dbReference type="EMBL" id="JARJLG010000121">
    <property type="protein sequence ID" value="KAJ7741792.1"/>
    <property type="molecule type" value="Genomic_DNA"/>
</dbReference>
<dbReference type="AlphaFoldDB" id="A0AAD7IFA9"/>
<evidence type="ECO:0000313" key="1">
    <source>
        <dbReference type="EMBL" id="KAJ7741792.1"/>
    </source>
</evidence>